<dbReference type="Proteomes" id="UP000192266">
    <property type="component" value="Unassembled WGS sequence"/>
</dbReference>
<evidence type="ECO:0000313" key="2">
    <source>
        <dbReference type="Proteomes" id="UP000192266"/>
    </source>
</evidence>
<dbReference type="AlphaFoldDB" id="A0A1W1W0P6"/>
<organism evidence="1 2">
    <name type="scientific">Hymenobacter roseosalivarius DSM 11622</name>
    <dbReference type="NCBI Taxonomy" id="645990"/>
    <lineage>
        <taxon>Bacteria</taxon>
        <taxon>Pseudomonadati</taxon>
        <taxon>Bacteroidota</taxon>
        <taxon>Cytophagia</taxon>
        <taxon>Cytophagales</taxon>
        <taxon>Hymenobacteraceae</taxon>
        <taxon>Hymenobacter</taxon>
    </lineage>
</organism>
<protein>
    <submittedName>
        <fullName evidence="1">Uncharacterized protein</fullName>
    </submittedName>
</protein>
<name>A0A1W1W0P6_9BACT</name>
<reference evidence="1 2" key="1">
    <citation type="submission" date="2017-04" db="EMBL/GenBank/DDBJ databases">
        <authorList>
            <person name="Afonso C.L."/>
            <person name="Miller P.J."/>
            <person name="Scott M.A."/>
            <person name="Spackman E."/>
            <person name="Goraichik I."/>
            <person name="Dimitrov K.M."/>
            <person name="Suarez D.L."/>
            <person name="Swayne D.E."/>
        </authorList>
    </citation>
    <scope>NUCLEOTIDE SEQUENCE [LARGE SCALE GENOMIC DNA]</scope>
    <source>
        <strain evidence="1 2">DSM 11622</strain>
    </source>
</reference>
<proteinExistence type="predicted"/>
<sequence length="43" mass="4794">MQTKEASRPLRCNDNPTAAGEMLRSALHDVLTDADDLLNSFYL</sequence>
<gene>
    <name evidence="1" type="ORF">SAMN00120144_0067</name>
</gene>
<dbReference type="EMBL" id="FWWW01000091">
    <property type="protein sequence ID" value="SMB99199.1"/>
    <property type="molecule type" value="Genomic_DNA"/>
</dbReference>
<keyword evidence="2" id="KW-1185">Reference proteome</keyword>
<evidence type="ECO:0000313" key="1">
    <source>
        <dbReference type="EMBL" id="SMB99199.1"/>
    </source>
</evidence>
<accession>A0A1W1W0P6</accession>